<dbReference type="PROSITE" id="PS50928">
    <property type="entry name" value="ABC_TM1"/>
    <property type="match status" value="1"/>
</dbReference>
<keyword evidence="5" id="KW-0997">Cell inner membrane</keyword>
<keyword evidence="7 9" id="KW-1133">Transmembrane helix</keyword>
<evidence type="ECO:0000256" key="8">
    <source>
        <dbReference type="ARBA" id="ARBA00023136"/>
    </source>
</evidence>
<dbReference type="eggNOG" id="COG4160">
    <property type="taxonomic scope" value="Bacteria"/>
</dbReference>
<evidence type="ECO:0000256" key="9">
    <source>
        <dbReference type="RuleBase" id="RU363032"/>
    </source>
</evidence>
<dbReference type="NCBIfam" id="TIGR01726">
    <property type="entry name" value="HEQRo_perm_3TM"/>
    <property type="match status" value="1"/>
</dbReference>
<dbReference type="InterPro" id="IPR000515">
    <property type="entry name" value="MetI-like"/>
</dbReference>
<dbReference type="AlphaFoldDB" id="S9RZF7"/>
<evidence type="ECO:0000256" key="7">
    <source>
        <dbReference type="ARBA" id="ARBA00022989"/>
    </source>
</evidence>
<evidence type="ECO:0000256" key="5">
    <source>
        <dbReference type="ARBA" id="ARBA00022519"/>
    </source>
</evidence>
<organism evidence="11 12">
    <name type="scientific">Litoreibacter arenae DSM 19593</name>
    <dbReference type="NCBI Taxonomy" id="1123360"/>
    <lineage>
        <taxon>Bacteria</taxon>
        <taxon>Pseudomonadati</taxon>
        <taxon>Pseudomonadota</taxon>
        <taxon>Alphaproteobacteria</taxon>
        <taxon>Rhodobacterales</taxon>
        <taxon>Roseobacteraceae</taxon>
        <taxon>Litoreibacter</taxon>
    </lineage>
</organism>
<dbReference type="RefSeq" id="WP_021100749.1">
    <property type="nucleotide sequence ID" value="NZ_KE557306.1"/>
</dbReference>
<keyword evidence="8 9" id="KW-0472">Membrane</keyword>
<evidence type="ECO:0000259" key="10">
    <source>
        <dbReference type="PROSITE" id="PS50928"/>
    </source>
</evidence>
<dbReference type="STRING" id="1123360.thalar_02194"/>
<feature type="transmembrane region" description="Helical" evidence="9">
    <location>
        <begin position="181"/>
        <end position="200"/>
    </location>
</feature>
<dbReference type="SUPFAM" id="SSF161098">
    <property type="entry name" value="MetI-like"/>
    <property type="match status" value="1"/>
</dbReference>
<protein>
    <submittedName>
        <fullName evidence="11">Histidine ABC transporter, permease protein HisM</fullName>
    </submittedName>
</protein>
<dbReference type="PATRIC" id="fig|1123360.3.peg.2171"/>
<evidence type="ECO:0000256" key="6">
    <source>
        <dbReference type="ARBA" id="ARBA00022692"/>
    </source>
</evidence>
<dbReference type="GO" id="GO:0022857">
    <property type="term" value="F:transmembrane transporter activity"/>
    <property type="evidence" value="ECO:0007669"/>
    <property type="project" value="InterPro"/>
</dbReference>
<dbReference type="EMBL" id="AONI01000010">
    <property type="protein sequence ID" value="EPX79369.1"/>
    <property type="molecule type" value="Genomic_DNA"/>
</dbReference>
<sequence>MESERSFYEYLQSFSETRSPIDFVLIYDNLPRFFDGALVTLQLTFLALLVGGLIAVPLAIARAYRKPFLSPAIRVYTYVFCGTPLLVQVYLFYFGLGQFTAVQESFLWDPILSNPWWCVIIAFTLNTAAYTTEFLRGAIEATPHGEVEAAKACGMSPFTRMRLVVLPNAFRRALPAYSNEVIFTLHGSVIASTVTLQDLLGVGRWLNGRYYLAYEGFLTAMVFYMAIVFLITFVFRMAEKRFLGHLRPREAPAPGSARVAA</sequence>
<keyword evidence="4" id="KW-1003">Cell membrane</keyword>
<dbReference type="CDD" id="cd06261">
    <property type="entry name" value="TM_PBP2"/>
    <property type="match status" value="1"/>
</dbReference>
<feature type="transmembrane region" description="Helical" evidence="9">
    <location>
        <begin position="73"/>
        <end position="94"/>
    </location>
</feature>
<dbReference type="OrthoDB" id="9814550at2"/>
<dbReference type="Gene3D" id="1.10.3720.10">
    <property type="entry name" value="MetI-like"/>
    <property type="match status" value="1"/>
</dbReference>
<dbReference type="HOGENOM" id="CLU_019602_1_4_5"/>
<dbReference type="PANTHER" id="PTHR30614">
    <property type="entry name" value="MEMBRANE COMPONENT OF AMINO ACID ABC TRANSPORTER"/>
    <property type="match status" value="1"/>
</dbReference>
<feature type="transmembrane region" description="Helical" evidence="9">
    <location>
        <begin position="37"/>
        <end position="61"/>
    </location>
</feature>
<evidence type="ECO:0000313" key="12">
    <source>
        <dbReference type="Proteomes" id="UP000015351"/>
    </source>
</evidence>
<proteinExistence type="inferred from homology"/>
<evidence type="ECO:0000256" key="2">
    <source>
        <dbReference type="ARBA" id="ARBA00010072"/>
    </source>
</evidence>
<dbReference type="InterPro" id="IPR010065">
    <property type="entry name" value="AA_ABC_transptr_permease_3TM"/>
</dbReference>
<name>S9RZF7_9RHOB</name>
<feature type="domain" description="ABC transmembrane type-1" evidence="10">
    <location>
        <begin position="37"/>
        <end position="235"/>
    </location>
</feature>
<evidence type="ECO:0000313" key="11">
    <source>
        <dbReference type="EMBL" id="EPX79369.1"/>
    </source>
</evidence>
<dbReference type="GO" id="GO:0006865">
    <property type="term" value="P:amino acid transport"/>
    <property type="evidence" value="ECO:0007669"/>
    <property type="project" value="TreeGrafter"/>
</dbReference>
<dbReference type="InterPro" id="IPR035906">
    <property type="entry name" value="MetI-like_sf"/>
</dbReference>
<feature type="transmembrane region" description="Helical" evidence="9">
    <location>
        <begin position="114"/>
        <end position="132"/>
    </location>
</feature>
<keyword evidence="6 9" id="KW-0812">Transmembrane</keyword>
<accession>S9RZF7</accession>
<evidence type="ECO:0000256" key="3">
    <source>
        <dbReference type="ARBA" id="ARBA00022448"/>
    </source>
</evidence>
<dbReference type="GO" id="GO:0043190">
    <property type="term" value="C:ATP-binding cassette (ABC) transporter complex"/>
    <property type="evidence" value="ECO:0007669"/>
    <property type="project" value="InterPro"/>
</dbReference>
<dbReference type="InterPro" id="IPR043429">
    <property type="entry name" value="ArtM/GltK/GlnP/TcyL/YhdX-like"/>
</dbReference>
<gene>
    <name evidence="11" type="ORF">thalar_02194</name>
</gene>
<dbReference type="PANTHER" id="PTHR30614:SF10">
    <property type="entry name" value="ARGININE ABC TRANSPORTER PERMEASE PROTEIN ARTM"/>
    <property type="match status" value="1"/>
</dbReference>
<reference evidence="12" key="1">
    <citation type="journal article" date="2013" name="Stand. Genomic Sci.">
        <title>Genome sequence of the Litoreibacter arenae type strain (DSM 19593(T)), a member of the Roseobacter clade isolated from sea sand.</title>
        <authorList>
            <person name="Riedel T."/>
            <person name="Fiebig A."/>
            <person name="Petersen J."/>
            <person name="Gronow S."/>
            <person name="Kyrpides N.C."/>
            <person name="Goker M."/>
            <person name="Klenk H.P."/>
        </authorList>
    </citation>
    <scope>NUCLEOTIDE SEQUENCE [LARGE SCALE GENOMIC DNA]</scope>
    <source>
        <strain evidence="12">DSM 19593</strain>
    </source>
</reference>
<feature type="transmembrane region" description="Helical" evidence="9">
    <location>
        <begin position="212"/>
        <end position="235"/>
    </location>
</feature>
<keyword evidence="12" id="KW-1185">Reference proteome</keyword>
<comment type="similarity">
    <text evidence="2">Belongs to the binding-protein-dependent transport system permease family. HisMQ subfamily.</text>
</comment>
<comment type="subcellular location">
    <subcellularLocation>
        <location evidence="1">Cell inner membrane</location>
        <topology evidence="1">Multi-pass membrane protein</topology>
    </subcellularLocation>
    <subcellularLocation>
        <location evidence="9">Cell membrane</location>
        <topology evidence="9">Multi-pass membrane protein</topology>
    </subcellularLocation>
</comment>
<evidence type="ECO:0000256" key="4">
    <source>
        <dbReference type="ARBA" id="ARBA00022475"/>
    </source>
</evidence>
<evidence type="ECO:0000256" key="1">
    <source>
        <dbReference type="ARBA" id="ARBA00004429"/>
    </source>
</evidence>
<dbReference type="Proteomes" id="UP000015351">
    <property type="component" value="Unassembled WGS sequence"/>
</dbReference>
<comment type="caution">
    <text evidence="11">The sequence shown here is derived from an EMBL/GenBank/DDBJ whole genome shotgun (WGS) entry which is preliminary data.</text>
</comment>
<keyword evidence="3 9" id="KW-0813">Transport</keyword>
<dbReference type="Pfam" id="PF00528">
    <property type="entry name" value="BPD_transp_1"/>
    <property type="match status" value="1"/>
</dbReference>